<dbReference type="Proteomes" id="UP001148018">
    <property type="component" value="Unassembled WGS sequence"/>
</dbReference>
<protein>
    <submittedName>
        <fullName evidence="2">Uncharacterized protein</fullName>
    </submittedName>
</protein>
<dbReference type="AlphaFoldDB" id="A0A9Q0IBR4"/>
<feature type="region of interest" description="Disordered" evidence="1">
    <location>
        <begin position="1"/>
        <end position="73"/>
    </location>
</feature>
<feature type="compositionally biased region" description="Basic and acidic residues" evidence="1">
    <location>
        <begin position="31"/>
        <end position="40"/>
    </location>
</feature>
<evidence type="ECO:0000313" key="2">
    <source>
        <dbReference type="EMBL" id="KAJ3591026.1"/>
    </source>
</evidence>
<comment type="caution">
    <text evidence="2">The sequence shown here is derived from an EMBL/GenBank/DDBJ whole genome shotgun (WGS) entry which is preliminary data.</text>
</comment>
<gene>
    <name evidence="2" type="ORF">NHX12_008973</name>
</gene>
<sequence length="81" mass="8381">MEMRAGEGGEMGEGGEAGEEASQGKEASPGEEVREGEGGEARGTPTGQQVFRRNGDAVKQTHTHIPYGASPSTGLSLCLYN</sequence>
<dbReference type="EMBL" id="JANIIK010000114">
    <property type="protein sequence ID" value="KAJ3591026.1"/>
    <property type="molecule type" value="Genomic_DNA"/>
</dbReference>
<evidence type="ECO:0000256" key="1">
    <source>
        <dbReference type="SAM" id="MobiDB-lite"/>
    </source>
</evidence>
<feature type="non-terminal residue" evidence="2">
    <location>
        <position position="1"/>
    </location>
</feature>
<name>A0A9Q0IBR4_9TELE</name>
<accession>A0A9Q0IBR4</accession>
<reference evidence="2" key="1">
    <citation type="submission" date="2022-07" db="EMBL/GenBank/DDBJ databases">
        <title>Chromosome-level genome of Muraenolepis orangiensis.</title>
        <authorList>
            <person name="Kim J."/>
        </authorList>
    </citation>
    <scope>NUCLEOTIDE SEQUENCE</scope>
    <source>
        <strain evidence="2">KU_S4_2022</strain>
        <tissue evidence="2">Muscle</tissue>
    </source>
</reference>
<evidence type="ECO:0000313" key="3">
    <source>
        <dbReference type="Proteomes" id="UP001148018"/>
    </source>
</evidence>
<keyword evidence="3" id="KW-1185">Reference proteome</keyword>
<proteinExistence type="predicted"/>
<organism evidence="2 3">
    <name type="scientific">Muraenolepis orangiensis</name>
    <name type="common">Patagonian moray cod</name>
    <dbReference type="NCBI Taxonomy" id="630683"/>
    <lineage>
        <taxon>Eukaryota</taxon>
        <taxon>Metazoa</taxon>
        <taxon>Chordata</taxon>
        <taxon>Craniata</taxon>
        <taxon>Vertebrata</taxon>
        <taxon>Euteleostomi</taxon>
        <taxon>Actinopterygii</taxon>
        <taxon>Neopterygii</taxon>
        <taxon>Teleostei</taxon>
        <taxon>Neoteleostei</taxon>
        <taxon>Acanthomorphata</taxon>
        <taxon>Zeiogadaria</taxon>
        <taxon>Gadariae</taxon>
        <taxon>Gadiformes</taxon>
        <taxon>Muraenolepidoidei</taxon>
        <taxon>Muraenolepididae</taxon>
        <taxon>Muraenolepis</taxon>
    </lineage>
</organism>